<evidence type="ECO:0000256" key="8">
    <source>
        <dbReference type="ARBA" id="ARBA00022741"/>
    </source>
</evidence>
<dbReference type="GO" id="GO:0005524">
    <property type="term" value="F:ATP binding"/>
    <property type="evidence" value="ECO:0007669"/>
    <property type="project" value="UniProtKB-KW"/>
</dbReference>
<dbReference type="GO" id="GO:0016301">
    <property type="term" value="F:kinase activity"/>
    <property type="evidence" value="ECO:0007669"/>
    <property type="project" value="UniProtKB-KW"/>
</dbReference>
<evidence type="ECO:0000256" key="9">
    <source>
        <dbReference type="ARBA" id="ARBA00022777"/>
    </source>
</evidence>
<evidence type="ECO:0000256" key="11">
    <source>
        <dbReference type="ARBA" id="ARBA00023056"/>
    </source>
</evidence>
<comment type="catalytic activity">
    <reaction evidence="14">
        <text>D-maltose + ATP = alpha-maltose 1-phosphate + ADP + H(+)</text>
        <dbReference type="Rhea" id="RHEA:31915"/>
        <dbReference type="ChEBI" id="CHEBI:15378"/>
        <dbReference type="ChEBI" id="CHEBI:17306"/>
        <dbReference type="ChEBI" id="CHEBI:30616"/>
        <dbReference type="ChEBI" id="CHEBI:63576"/>
        <dbReference type="ChEBI" id="CHEBI:456216"/>
        <dbReference type="EC" id="2.7.1.175"/>
    </reaction>
</comment>
<evidence type="ECO:0000256" key="4">
    <source>
        <dbReference type="ARBA" id="ARBA00011962"/>
    </source>
</evidence>
<dbReference type="Gene3D" id="3.90.1200.10">
    <property type="match status" value="1"/>
</dbReference>
<evidence type="ECO:0000256" key="3">
    <source>
        <dbReference type="ARBA" id="ARBA00011245"/>
    </source>
</evidence>
<name>A0A1H9R217_9ACTN</name>
<dbReference type="Pfam" id="PF01636">
    <property type="entry name" value="APH"/>
    <property type="match status" value="1"/>
</dbReference>
<comment type="similarity">
    <text evidence="2">Belongs to the aminoglycoside phosphotransferase family.</text>
</comment>
<gene>
    <name evidence="17" type="ORF">SAMN05443377_10576</name>
</gene>
<dbReference type="Proteomes" id="UP000198815">
    <property type="component" value="Unassembled WGS sequence"/>
</dbReference>
<comment type="pathway">
    <text evidence="1">Glycan biosynthesis; glycogen biosynthesis.</text>
</comment>
<evidence type="ECO:0000256" key="10">
    <source>
        <dbReference type="ARBA" id="ARBA00022840"/>
    </source>
</evidence>
<evidence type="ECO:0000256" key="5">
    <source>
        <dbReference type="ARBA" id="ARBA00013882"/>
    </source>
</evidence>
<evidence type="ECO:0000256" key="14">
    <source>
        <dbReference type="ARBA" id="ARBA00049067"/>
    </source>
</evidence>
<organism evidence="17 18">
    <name type="scientific">Propionibacterium cyclohexanicum</name>
    <dbReference type="NCBI Taxonomy" id="64702"/>
    <lineage>
        <taxon>Bacteria</taxon>
        <taxon>Bacillati</taxon>
        <taxon>Actinomycetota</taxon>
        <taxon>Actinomycetes</taxon>
        <taxon>Propionibacteriales</taxon>
        <taxon>Propionibacteriaceae</taxon>
        <taxon>Propionibacterium</taxon>
    </lineage>
</organism>
<evidence type="ECO:0000313" key="18">
    <source>
        <dbReference type="Proteomes" id="UP000198815"/>
    </source>
</evidence>
<evidence type="ECO:0000313" key="17">
    <source>
        <dbReference type="EMBL" id="SER66565.1"/>
    </source>
</evidence>
<keyword evidence="10" id="KW-0067">ATP-binding</keyword>
<dbReference type="OrthoDB" id="3787729at2"/>
<keyword evidence="18" id="KW-1185">Reference proteome</keyword>
<keyword evidence="6" id="KW-0321">Glycogen metabolism</keyword>
<dbReference type="STRING" id="64702.SAMN05443377_10576"/>
<dbReference type="InterPro" id="IPR002575">
    <property type="entry name" value="Aminoglycoside_PTrfase"/>
</dbReference>
<dbReference type="EMBL" id="FOGZ01000005">
    <property type="protein sequence ID" value="SER66565.1"/>
    <property type="molecule type" value="Genomic_DNA"/>
</dbReference>
<evidence type="ECO:0000256" key="1">
    <source>
        <dbReference type="ARBA" id="ARBA00004964"/>
    </source>
</evidence>
<comment type="subunit">
    <text evidence="3">Monomer.</text>
</comment>
<evidence type="ECO:0000256" key="7">
    <source>
        <dbReference type="ARBA" id="ARBA00022679"/>
    </source>
</evidence>
<keyword evidence="9 17" id="KW-0418">Kinase</keyword>
<dbReference type="RefSeq" id="WP_091968248.1">
    <property type="nucleotide sequence ID" value="NZ_FOGZ01000005.1"/>
</dbReference>
<evidence type="ECO:0000256" key="2">
    <source>
        <dbReference type="ARBA" id="ARBA00006219"/>
    </source>
</evidence>
<dbReference type="AlphaFoldDB" id="A0A1H9R217"/>
<dbReference type="GO" id="GO:0005978">
    <property type="term" value="P:glycogen biosynthetic process"/>
    <property type="evidence" value="ECO:0007669"/>
    <property type="project" value="UniProtKB-UniPathway"/>
</dbReference>
<dbReference type="UniPathway" id="UPA00164"/>
<evidence type="ECO:0000259" key="16">
    <source>
        <dbReference type="Pfam" id="PF18085"/>
    </source>
</evidence>
<dbReference type="EC" id="2.7.1.175" evidence="4"/>
<dbReference type="InterPro" id="IPR011009">
    <property type="entry name" value="Kinase-like_dom_sf"/>
</dbReference>
<feature type="domain" description="Aminoglycoside phosphotransferase" evidence="15">
    <location>
        <begin position="147"/>
        <end position="394"/>
    </location>
</feature>
<evidence type="ECO:0000259" key="15">
    <source>
        <dbReference type="Pfam" id="PF01636"/>
    </source>
</evidence>
<feature type="domain" description="Maltokinase N-terminal cap" evidence="16">
    <location>
        <begin position="14"/>
        <end position="101"/>
    </location>
</feature>
<keyword evidence="8" id="KW-0547">Nucleotide-binding</keyword>
<accession>A0A1H9R217</accession>
<evidence type="ECO:0000256" key="6">
    <source>
        <dbReference type="ARBA" id="ARBA00022600"/>
    </source>
</evidence>
<evidence type="ECO:0000256" key="13">
    <source>
        <dbReference type="ARBA" id="ARBA00031251"/>
    </source>
</evidence>
<evidence type="ECO:0000256" key="12">
    <source>
        <dbReference type="ARBA" id="ARBA00023277"/>
    </source>
</evidence>
<dbReference type="SUPFAM" id="SSF56112">
    <property type="entry name" value="Protein kinase-like (PK-like)"/>
    <property type="match status" value="1"/>
</dbReference>
<reference evidence="18" key="1">
    <citation type="submission" date="2016-10" db="EMBL/GenBank/DDBJ databases">
        <authorList>
            <person name="Varghese N."/>
            <person name="Submissions S."/>
        </authorList>
    </citation>
    <scope>NUCLEOTIDE SEQUENCE [LARGE SCALE GENOMIC DNA]</scope>
    <source>
        <strain evidence="18">DSM 16859</strain>
    </source>
</reference>
<sequence length="455" mass="49004">MSTLPEDPRWEHVSRARWFGGKGRGAVPLALDALDWFAGPAATAQAPASQPPGVRSEILTVGYPDSSREFYQLLLSYRAEPLDGAVIGHDELGWIHDATKDPEAISALVRALAHPRSSPDGPHAGPSALRWAAHLQQAQVFERPLAARPFEGEQSNSTVFLGDSALVKFFRRLEPGHNIDVELHAALGRSGVHDVDALYGWVDAALPEHIAGQGARADLLMVSQQLEVLDEGWTLGVHCAGTGTDFGRQATELGAALARVHAALARALPTEEVDGGQLADAMTARLDAAAAQAPQLARLRGPIAAVFDRLRGRRLAAQRIHGDFHLGQTLSTSSGWKIIDWEGEPLKSLAQRARPDSVWRDVAGMLRSLGYARAVGHGTPAWQRQAADAFLTAYQTHATTPPDTDTLSAYVVDKAVYEVVYETHNRPGWVHIPMQAVMDIVAPGGTATRRPEDGS</sequence>
<protein>
    <recommendedName>
        <fullName evidence="5">Maltokinase</fullName>
        <ecNumber evidence="4">2.7.1.175</ecNumber>
    </recommendedName>
    <alternativeName>
        <fullName evidence="13">Maltose-1-phosphate synthase</fullName>
    </alternativeName>
</protein>
<keyword evidence="7" id="KW-0808">Transferase</keyword>
<keyword evidence="11" id="KW-0320">Glycogen biosynthesis</keyword>
<dbReference type="Pfam" id="PF18085">
    <property type="entry name" value="Mak_N_cap"/>
    <property type="match status" value="1"/>
</dbReference>
<dbReference type="InterPro" id="IPR040999">
    <property type="entry name" value="Mak_N_cap"/>
</dbReference>
<keyword evidence="12" id="KW-0119">Carbohydrate metabolism</keyword>
<proteinExistence type="inferred from homology"/>